<dbReference type="NCBIfam" id="NF008448">
    <property type="entry name" value="PRK11295.1"/>
    <property type="match status" value="1"/>
</dbReference>
<evidence type="ECO:0000313" key="7">
    <source>
        <dbReference type="Proteomes" id="UP001597337"/>
    </source>
</evidence>
<dbReference type="EMBL" id="JBHUHX010000032">
    <property type="protein sequence ID" value="MFD2112630.1"/>
    <property type="molecule type" value="Genomic_DNA"/>
</dbReference>
<keyword evidence="2" id="KW-0378">Hydrolase</keyword>
<dbReference type="Pfam" id="PF01844">
    <property type="entry name" value="HNH"/>
    <property type="match status" value="1"/>
</dbReference>
<feature type="domain" description="HNH nuclease" evidence="5">
    <location>
        <begin position="39"/>
        <end position="94"/>
    </location>
</feature>
<evidence type="ECO:0000259" key="5">
    <source>
        <dbReference type="SMART" id="SM00507"/>
    </source>
</evidence>
<evidence type="ECO:0000256" key="1">
    <source>
        <dbReference type="ARBA" id="ARBA00022722"/>
    </source>
</evidence>
<dbReference type="Gene3D" id="1.10.30.50">
    <property type="match status" value="1"/>
</dbReference>
<evidence type="ECO:0000256" key="4">
    <source>
        <dbReference type="ARBA" id="ARBA00040194"/>
    </source>
</evidence>
<comment type="caution">
    <text evidence="6">The sequence shown here is derived from an EMBL/GenBank/DDBJ whole genome shotgun (WGS) entry which is preliminary data.</text>
</comment>
<name>A0ABW4YAK5_9GAMM</name>
<keyword evidence="7" id="KW-1185">Reference proteome</keyword>
<dbReference type="SMART" id="SM00507">
    <property type="entry name" value="HNHc"/>
    <property type="match status" value="1"/>
</dbReference>
<dbReference type="CDD" id="cd00085">
    <property type="entry name" value="HNHc"/>
    <property type="match status" value="1"/>
</dbReference>
<evidence type="ECO:0000256" key="2">
    <source>
        <dbReference type="ARBA" id="ARBA00022801"/>
    </source>
</evidence>
<dbReference type="PANTHER" id="PTHR41286">
    <property type="entry name" value="HNH NUCLEASE YAJD-RELATED"/>
    <property type="match status" value="1"/>
</dbReference>
<evidence type="ECO:0000313" key="6">
    <source>
        <dbReference type="EMBL" id="MFD2112630.1"/>
    </source>
</evidence>
<dbReference type="InterPro" id="IPR002711">
    <property type="entry name" value="HNH"/>
</dbReference>
<gene>
    <name evidence="6" type="ORF">ACFSJC_12335</name>
</gene>
<sequence>MATSNGPRHSKTGKPIDVDKLDRVVAQARQASDERAAGYRDQALKLYPWVCGRCARTFTRENLRELTVHHKDMNHDNNPSDGSNWELLCIYCHDNEHQKYEEHLASLGAGRGKTHKDSANQTTFNPFEGLADLLKKDT</sequence>
<protein>
    <recommendedName>
        <fullName evidence="4">Putative HNH nuclease YajD</fullName>
    </recommendedName>
</protein>
<dbReference type="RefSeq" id="WP_386027096.1">
    <property type="nucleotide sequence ID" value="NZ_JBHUHX010000032.1"/>
</dbReference>
<dbReference type="InterPro" id="IPR003615">
    <property type="entry name" value="HNH_nuc"/>
</dbReference>
<evidence type="ECO:0000256" key="3">
    <source>
        <dbReference type="ARBA" id="ARBA00038412"/>
    </source>
</evidence>
<organism evidence="6 7">
    <name type="scientific">Thiorhodococcus fuscus</name>
    <dbReference type="NCBI Taxonomy" id="527200"/>
    <lineage>
        <taxon>Bacteria</taxon>
        <taxon>Pseudomonadati</taxon>
        <taxon>Pseudomonadota</taxon>
        <taxon>Gammaproteobacteria</taxon>
        <taxon>Chromatiales</taxon>
        <taxon>Chromatiaceae</taxon>
        <taxon>Thiorhodococcus</taxon>
    </lineage>
</organism>
<comment type="similarity">
    <text evidence="3">Belongs to the HNH nuclease family.</text>
</comment>
<accession>A0ABW4YAK5</accession>
<dbReference type="Proteomes" id="UP001597337">
    <property type="component" value="Unassembled WGS sequence"/>
</dbReference>
<dbReference type="PANTHER" id="PTHR41286:SF1">
    <property type="entry name" value="HNH NUCLEASE YAJD-RELATED"/>
    <property type="match status" value="1"/>
</dbReference>
<reference evidence="7" key="1">
    <citation type="journal article" date="2019" name="Int. J. Syst. Evol. Microbiol.">
        <title>The Global Catalogue of Microorganisms (GCM) 10K type strain sequencing project: providing services to taxonomists for standard genome sequencing and annotation.</title>
        <authorList>
            <consortium name="The Broad Institute Genomics Platform"/>
            <consortium name="The Broad Institute Genome Sequencing Center for Infectious Disease"/>
            <person name="Wu L."/>
            <person name="Ma J."/>
        </authorList>
    </citation>
    <scope>NUCLEOTIDE SEQUENCE [LARGE SCALE GENOMIC DNA]</scope>
    <source>
        <strain evidence="7">KACC 12597</strain>
    </source>
</reference>
<proteinExistence type="inferred from homology"/>
<keyword evidence="1" id="KW-0540">Nuclease</keyword>